<reference evidence="2" key="1">
    <citation type="journal article" date="2023" name="Front. Mar. Sci.">
        <title>A new Merluccius polli reference genome to investigate the effects of global change in West African waters.</title>
        <authorList>
            <person name="Mateo J.L."/>
            <person name="Blanco-Fernandez C."/>
            <person name="Garcia-Vazquez E."/>
            <person name="Machado-Schiaffino G."/>
        </authorList>
    </citation>
    <scope>NUCLEOTIDE SEQUENCE</scope>
    <source>
        <strain evidence="2">C29</strain>
        <tissue evidence="2">Fin</tissue>
    </source>
</reference>
<dbReference type="InterPro" id="IPR040676">
    <property type="entry name" value="DUF5641"/>
</dbReference>
<evidence type="ECO:0000313" key="2">
    <source>
        <dbReference type="EMBL" id="KAK0154139.1"/>
    </source>
</evidence>
<keyword evidence="3" id="KW-1185">Reference proteome</keyword>
<dbReference type="GO" id="GO:0003676">
    <property type="term" value="F:nucleic acid binding"/>
    <property type="evidence" value="ECO:0007669"/>
    <property type="project" value="InterPro"/>
</dbReference>
<evidence type="ECO:0000259" key="1">
    <source>
        <dbReference type="PROSITE" id="PS50994"/>
    </source>
</evidence>
<evidence type="ECO:0000313" key="3">
    <source>
        <dbReference type="Proteomes" id="UP001174136"/>
    </source>
</evidence>
<dbReference type="InterPro" id="IPR008042">
    <property type="entry name" value="Retrotrans_Pao"/>
</dbReference>
<dbReference type="InterPro" id="IPR001584">
    <property type="entry name" value="Integrase_cat-core"/>
</dbReference>
<dbReference type="GO" id="GO:0015074">
    <property type="term" value="P:DNA integration"/>
    <property type="evidence" value="ECO:0007669"/>
    <property type="project" value="InterPro"/>
</dbReference>
<proteinExistence type="predicted"/>
<dbReference type="PANTHER" id="PTHR47331:SF6">
    <property type="entry name" value="DOUBLECORTIN DOMAIN-CONTAINING PROTEIN"/>
    <property type="match status" value="1"/>
</dbReference>
<organism evidence="2 3">
    <name type="scientific">Merluccius polli</name>
    <name type="common">Benguela hake</name>
    <name type="synonym">Merluccius cadenati</name>
    <dbReference type="NCBI Taxonomy" id="89951"/>
    <lineage>
        <taxon>Eukaryota</taxon>
        <taxon>Metazoa</taxon>
        <taxon>Chordata</taxon>
        <taxon>Craniata</taxon>
        <taxon>Vertebrata</taxon>
        <taxon>Euteleostomi</taxon>
        <taxon>Actinopterygii</taxon>
        <taxon>Neopterygii</taxon>
        <taxon>Teleostei</taxon>
        <taxon>Neoteleostei</taxon>
        <taxon>Acanthomorphata</taxon>
        <taxon>Zeiogadaria</taxon>
        <taxon>Gadariae</taxon>
        <taxon>Gadiformes</taxon>
        <taxon>Gadoidei</taxon>
        <taxon>Merlucciidae</taxon>
        <taxon>Merluccius</taxon>
    </lineage>
</organism>
<sequence length="666" mass="75203">MGKAKLAPVPELTIPRLELCAAVLAVELSELLTEEIDMKIHKTTFYTDSKVVLGYINNQHRRFHVYVNNRVQRITQSSLPDQWRYVSTEHNPADHGSRSVAAGKLASTTWLCGPAFLLQPESTTPEKGPFQLINPESDVEIHSKVTVLTTTVSTKHLGSARFERFSKWTSLIKAVAHLRHISHSFIKSREETSCAGWHLCKTSLTDEALSQAEHTVIRCVQHEVYSEEIKCIMAKRGLSSNSSLHKLHPVIDENGLLRVGGRLAESNVSSREANPLLIPGKHHIATLLIRHHHVAVKHQGRHFTEGAVRASGLWIVGAKRCISSIIHRCVTCRKLRGREEQQIMADLPAERLQTDPPFSYVGLDVFGPWEVIARRTKGGQANSKRWAVLFTCMSTRAVHIEVIETMSSSSFINALRRFFAIRGTAKQLRSDCGTNFVGAARELKLEPPKPGEMSVDSYLLNQRCSWMFNPPHSSHMGGTWERMIGITRRILDSMLLQVSHSKLTHEVLITLMAEVTAIINARPLVPVSTDPEAPLILTPSTLLTQMFGVLSPPPGDFTKDMFKYQWKRVQVLADTFWARWQKEYLNMLQSHQKWQLIRPNMKEGDIVLLKDKQLKRNEWPTRVIVKALPSKDGLVRKVEVKVTHNKSKKTFLRPISECILLLSPGD</sequence>
<dbReference type="Pfam" id="PF18701">
    <property type="entry name" value="DUF5641"/>
    <property type="match status" value="1"/>
</dbReference>
<dbReference type="PANTHER" id="PTHR47331">
    <property type="entry name" value="PHD-TYPE DOMAIN-CONTAINING PROTEIN"/>
    <property type="match status" value="1"/>
</dbReference>
<dbReference type="Proteomes" id="UP001174136">
    <property type="component" value="Unassembled WGS sequence"/>
</dbReference>
<comment type="caution">
    <text evidence="2">The sequence shown here is derived from an EMBL/GenBank/DDBJ whole genome shotgun (WGS) entry which is preliminary data.</text>
</comment>
<accession>A0AA47N8D3</accession>
<name>A0AA47N8D3_MERPO</name>
<dbReference type="SUPFAM" id="SSF53098">
    <property type="entry name" value="Ribonuclease H-like"/>
    <property type="match status" value="1"/>
</dbReference>
<dbReference type="Pfam" id="PF05380">
    <property type="entry name" value="Peptidase_A17"/>
    <property type="match status" value="1"/>
</dbReference>
<dbReference type="InterPro" id="IPR036397">
    <property type="entry name" value="RNaseH_sf"/>
</dbReference>
<dbReference type="EMBL" id="JAOPHQ010000581">
    <property type="protein sequence ID" value="KAK0154139.1"/>
    <property type="molecule type" value="Genomic_DNA"/>
</dbReference>
<dbReference type="InterPro" id="IPR012337">
    <property type="entry name" value="RNaseH-like_sf"/>
</dbReference>
<dbReference type="Gene3D" id="3.30.420.10">
    <property type="entry name" value="Ribonuclease H-like superfamily/Ribonuclease H"/>
    <property type="match status" value="1"/>
</dbReference>
<dbReference type="AlphaFoldDB" id="A0AA47N8D3"/>
<protein>
    <recommendedName>
        <fullName evidence="1">Integrase catalytic domain-containing protein</fullName>
    </recommendedName>
</protein>
<dbReference type="PROSITE" id="PS50994">
    <property type="entry name" value="INTEGRASE"/>
    <property type="match status" value="1"/>
</dbReference>
<gene>
    <name evidence="2" type="ORF">N1851_003763</name>
</gene>
<feature type="domain" description="Integrase catalytic" evidence="1">
    <location>
        <begin position="352"/>
        <end position="547"/>
    </location>
</feature>